<sequence length="192" mass="20359">MGDPLLGHRPIAYTCEYQTVALSDVLAIIGLVGGVIGFFVALSARKKADESERVANDARADAAAALARSADSGDRIAAAVEQMATSSSEPDVDFVRIFEDALNTKVEWAIEERADAHSYRLRNTGNVRAENVKISAVPPELAALLHRGDLGDLDAQKAGVFVTSSRASVSLHRVAVSWVEGGAVMSTELNLP</sequence>
<name>A0ABD6W8T4_RATRA</name>
<dbReference type="KEGG" id="rry:C1O28_11835"/>
<gene>
    <name evidence="2" type="ORF">C5C04_07015</name>
    <name evidence="3" type="ORF">C5C40_15325</name>
</gene>
<evidence type="ECO:0000313" key="3">
    <source>
        <dbReference type="EMBL" id="PPH71263.1"/>
    </source>
</evidence>
<evidence type="ECO:0000256" key="1">
    <source>
        <dbReference type="SAM" id="Phobius"/>
    </source>
</evidence>
<reference evidence="4 5" key="1">
    <citation type="submission" date="2018-02" db="EMBL/GenBank/DDBJ databases">
        <title>Bacteriophage NCPPB3778 and a type I-E CRISPR drive the evolution of the US Biological Select Agent, Rathayibacter toxicus.</title>
        <authorList>
            <person name="Davis E.W.II."/>
            <person name="Tabima J.F."/>
            <person name="Weisberg A.J."/>
            <person name="Lopes L.D."/>
            <person name="Wiseman M.S."/>
            <person name="Wiseman M.S."/>
            <person name="Pupko T."/>
            <person name="Belcher M.S."/>
            <person name="Sechler A.J."/>
            <person name="Tancos M.A."/>
            <person name="Schroeder B.K."/>
            <person name="Murray T.D."/>
            <person name="Luster D.G."/>
            <person name="Schneider W.L."/>
            <person name="Rogers E."/>
            <person name="Andreote F.D."/>
            <person name="Grunwald N.J."/>
            <person name="Putnam M.L."/>
            <person name="Chang J.H."/>
        </authorList>
    </citation>
    <scope>NUCLEOTIDE SEQUENCE [LARGE SCALE GENOMIC DNA]</scope>
    <source>
        <strain evidence="3 5">AY1D6</strain>
        <strain evidence="2 4">AY1I9</strain>
    </source>
</reference>
<keyword evidence="1" id="KW-1133">Transmembrane helix</keyword>
<dbReference type="Proteomes" id="UP000237881">
    <property type="component" value="Unassembled WGS sequence"/>
</dbReference>
<dbReference type="AlphaFoldDB" id="A0ABD6W8T4"/>
<evidence type="ECO:0000313" key="5">
    <source>
        <dbReference type="Proteomes" id="UP000239698"/>
    </source>
</evidence>
<protein>
    <submittedName>
        <fullName evidence="2">Uncharacterized protein</fullName>
    </submittedName>
</protein>
<proteinExistence type="predicted"/>
<evidence type="ECO:0000313" key="4">
    <source>
        <dbReference type="Proteomes" id="UP000237881"/>
    </source>
</evidence>
<dbReference type="EMBL" id="PSUL01000012">
    <property type="protein sequence ID" value="PPF14343.1"/>
    <property type="molecule type" value="Genomic_DNA"/>
</dbReference>
<evidence type="ECO:0000313" key="2">
    <source>
        <dbReference type="EMBL" id="PPF14343.1"/>
    </source>
</evidence>
<keyword evidence="1" id="KW-0472">Membrane</keyword>
<dbReference type="EMBL" id="PSVT01000060">
    <property type="protein sequence ID" value="PPH71263.1"/>
    <property type="molecule type" value="Genomic_DNA"/>
</dbReference>
<accession>A0ABD6W8T4</accession>
<feature type="transmembrane region" description="Helical" evidence="1">
    <location>
        <begin position="20"/>
        <end position="44"/>
    </location>
</feature>
<organism evidence="2 4">
    <name type="scientific">Rathayibacter rathayi</name>
    <name type="common">Corynebacterium rathayi</name>
    <dbReference type="NCBI Taxonomy" id="33887"/>
    <lineage>
        <taxon>Bacteria</taxon>
        <taxon>Bacillati</taxon>
        <taxon>Actinomycetota</taxon>
        <taxon>Actinomycetes</taxon>
        <taxon>Micrococcales</taxon>
        <taxon>Microbacteriaceae</taxon>
        <taxon>Rathayibacter</taxon>
    </lineage>
</organism>
<dbReference type="Proteomes" id="UP000239698">
    <property type="component" value="Unassembled WGS sequence"/>
</dbReference>
<comment type="caution">
    <text evidence="2">The sequence shown here is derived from an EMBL/GenBank/DDBJ whole genome shotgun (WGS) entry which is preliminary data.</text>
</comment>
<keyword evidence="1" id="KW-0812">Transmembrane</keyword>
<keyword evidence="5" id="KW-1185">Reference proteome</keyword>